<dbReference type="InterPro" id="IPR028565">
    <property type="entry name" value="MHD"/>
</dbReference>
<dbReference type="Gene3D" id="2.60.40.1170">
    <property type="entry name" value="Mu homology domain, subdomain B"/>
    <property type="match status" value="2"/>
</dbReference>
<dbReference type="InterPro" id="IPR050431">
    <property type="entry name" value="Adaptor_comp_med_subunit"/>
</dbReference>
<evidence type="ECO:0000256" key="3">
    <source>
        <dbReference type="ARBA" id="ARBA00022927"/>
    </source>
</evidence>
<dbReference type="GO" id="GO:0006886">
    <property type="term" value="P:intracellular protein transport"/>
    <property type="evidence" value="ECO:0007669"/>
    <property type="project" value="UniProtKB-UniRule"/>
</dbReference>
<keyword evidence="3 5" id="KW-0653">Protein transport</keyword>
<evidence type="ECO:0000256" key="2">
    <source>
        <dbReference type="ARBA" id="ARBA00022448"/>
    </source>
</evidence>
<dbReference type="PIRSF" id="PIRSF005992">
    <property type="entry name" value="Clathrin_mu"/>
    <property type="match status" value="1"/>
</dbReference>
<dbReference type="InterPro" id="IPR011012">
    <property type="entry name" value="Longin-like_dom_sf"/>
</dbReference>
<dbReference type="CDD" id="cd09253">
    <property type="entry name" value="AP-4_Mu4_Cterm"/>
    <property type="match status" value="1"/>
</dbReference>
<dbReference type="PRINTS" id="PR00314">
    <property type="entry name" value="CLATHRINADPT"/>
</dbReference>
<dbReference type="Gene3D" id="3.30.450.60">
    <property type="match status" value="1"/>
</dbReference>
<dbReference type="EMBL" id="GBEZ01007292">
    <property type="protein sequence ID" value="JAC78160.1"/>
    <property type="molecule type" value="Transcribed_RNA"/>
</dbReference>
<dbReference type="SUPFAM" id="SSF64356">
    <property type="entry name" value="SNARE-like"/>
    <property type="match status" value="1"/>
</dbReference>
<dbReference type="GO" id="GO:0030131">
    <property type="term" value="C:clathrin adaptor complex"/>
    <property type="evidence" value="ECO:0007669"/>
    <property type="project" value="UniProtKB-UniRule"/>
</dbReference>
<keyword evidence="4" id="KW-0472">Membrane</keyword>
<dbReference type="Pfam" id="PF00928">
    <property type="entry name" value="Adap_comp_sub"/>
    <property type="match status" value="1"/>
</dbReference>
<evidence type="ECO:0000256" key="5">
    <source>
        <dbReference type="PIRNR" id="PIRNR005992"/>
    </source>
</evidence>
<dbReference type="PROSITE" id="PS51072">
    <property type="entry name" value="MHD"/>
    <property type="match status" value="1"/>
</dbReference>
<dbReference type="CDD" id="cd14838">
    <property type="entry name" value="AP4_Mu_N"/>
    <property type="match status" value="1"/>
</dbReference>
<evidence type="ECO:0000259" key="6">
    <source>
        <dbReference type="PROSITE" id="PS51072"/>
    </source>
</evidence>
<feature type="domain" description="MHD" evidence="6">
    <location>
        <begin position="179"/>
        <end position="449"/>
    </location>
</feature>
<comment type="subcellular location">
    <subcellularLocation>
        <location evidence="1">Endomembrane system</location>
    </subcellularLocation>
</comment>
<evidence type="ECO:0000256" key="4">
    <source>
        <dbReference type="ARBA" id="ARBA00023136"/>
    </source>
</evidence>
<dbReference type="SUPFAM" id="SSF49447">
    <property type="entry name" value="Second domain of Mu2 adaptin subunit (ap50) of ap2 adaptor"/>
    <property type="match status" value="1"/>
</dbReference>
<reference evidence="7" key="1">
    <citation type="submission" date="2014-05" db="EMBL/GenBank/DDBJ databases">
        <title>The transcriptome of the halophilic microalga Tetraselmis sp. GSL018 isolated from the Great Salt Lake, Utah.</title>
        <authorList>
            <person name="Jinkerson R.E."/>
            <person name="D'Adamo S."/>
            <person name="Posewitz M.C."/>
        </authorList>
    </citation>
    <scope>NUCLEOTIDE SEQUENCE</scope>
    <source>
        <strain evidence="7">GSL018</strain>
    </source>
</reference>
<dbReference type="InterPro" id="IPR001392">
    <property type="entry name" value="Clathrin_mu"/>
</dbReference>
<comment type="similarity">
    <text evidence="5">Belongs to the adaptor complexes medium subunit family.</text>
</comment>
<dbReference type="PANTHER" id="PTHR10529">
    <property type="entry name" value="AP COMPLEX SUBUNIT MU"/>
    <property type="match status" value="1"/>
</dbReference>
<keyword evidence="2 5" id="KW-0813">Transport</keyword>
<accession>A0A061S5L5</accession>
<sequence>MLSQFFVLSARGDTIIMRDFLGNIPKSSSEIFFRKVKFWDGGHDGEAPPVFNADGITYFHVKSGGVMLVATTKANVSPAMVLELLVRMGSIIKDHIGVLSEEAIRKNFVIVYELLDEAIDYGYPQNASTESLKTFVLNEPSVVASPGMRSASSLFSTPGRHPGVVKSVLDNMKTEATGRKEIFVDVVEKVNVTFSAAGTMHASEVQGSIQVKNYLGHNPPVKIALSSNLLIGRQNTQLGGGWLDSGSPVQLDDCNFNGSCDLSTFEVDRTLQLTPPDGEFAIMNYRSTKDFRPPFRIYTSVEEMSAYKVEVLVKLRAEFPQDKKASSLQVKIPMPPLTNKVHHDLDQTTRGCKSQTGEYLEREKAFMWNLADLVGGTERMLQMRVTLTQAASSVTCKEFGPISLSFVIPMYTPSGLQVRYLQILEDYDKKDKPYRWVRYLTQSNSYVFRT</sequence>
<gene>
    <name evidence="7" type="primary">AP4M1</name>
    <name evidence="7" type="ORF">TSPGSL018_15878</name>
</gene>
<proteinExistence type="inferred from homology"/>
<name>A0A061S5L5_9CHLO</name>
<dbReference type="AlphaFoldDB" id="A0A061S5L5"/>
<evidence type="ECO:0000256" key="1">
    <source>
        <dbReference type="ARBA" id="ARBA00004308"/>
    </source>
</evidence>
<dbReference type="FunFam" id="3.30.450.60:FF:000002">
    <property type="entry name" value="AP-2 complex subunit mu, putative"/>
    <property type="match status" value="1"/>
</dbReference>
<organism evidence="7">
    <name type="scientific">Tetraselmis sp. GSL018</name>
    <dbReference type="NCBI Taxonomy" id="582737"/>
    <lineage>
        <taxon>Eukaryota</taxon>
        <taxon>Viridiplantae</taxon>
        <taxon>Chlorophyta</taxon>
        <taxon>core chlorophytes</taxon>
        <taxon>Chlorodendrophyceae</taxon>
        <taxon>Chlorodendrales</taxon>
        <taxon>Chlorodendraceae</taxon>
        <taxon>Tetraselmis</taxon>
    </lineage>
</organism>
<dbReference type="InterPro" id="IPR036168">
    <property type="entry name" value="AP2_Mu_C_sf"/>
</dbReference>
<dbReference type="GO" id="GO:0012505">
    <property type="term" value="C:endomembrane system"/>
    <property type="evidence" value="ECO:0007669"/>
    <property type="project" value="UniProtKB-SubCell"/>
</dbReference>
<dbReference type="GO" id="GO:0016192">
    <property type="term" value="P:vesicle-mediated transport"/>
    <property type="evidence" value="ECO:0007669"/>
    <property type="project" value="InterPro"/>
</dbReference>
<evidence type="ECO:0000313" key="7">
    <source>
        <dbReference type="EMBL" id="JAC78160.1"/>
    </source>
</evidence>
<protein>
    <submittedName>
        <fullName evidence="7">AP-4 complex subunit mu-1</fullName>
    </submittedName>
</protein>